<dbReference type="HOGENOM" id="CLU_012377_0_0_5"/>
<dbReference type="KEGG" id="man:A11S_119"/>
<sequence length="1036" mass="114145">MRMGAADHKKLTLFTIPAGVAFADALAHGLLGETKDDPKGLSSIHLLLPTRRATRTMQNAFLRLSKGAPILLPRLSALGEVDEDSLSLESIASSSNHAALTLPPAMPKIRRQILLARMIMEWKTRVHSPDQAFALAGTLGRLIDQCYMEGVTLDALPTLVPDEFADHWRVTLDFLSIIMKLWPALLDAHGMIDAADRSGRLTHALANHWDATRPTQRIIAAGSTGSIPATARLLRVIAGLPNGSVILPALDRDMDDDSWAALDDSHSQQALKKLLHGMDDNLHRHDVTVWPHTPPAQTDTNPAIAQKQLSARQWLAREMMRPAATADAWTTLDPDAETRTHVRDTLGRVRRIDAENPQEEAEAIALILRETLETPGRTASLVTPDRMLARRVSLIMNRWGIVMDDSGGQPLSTTRVGIFLRLIARAAIEQYAPAALLAAVKHSLVRWDDNDTADGRGMVRALDRHYLRGPAPAHGWDGLTAHITAKRDAQIARGHEAPPDVAPLIDHLRTCFAPLDDLLQGDAATLRPLPDWLSAHIKVAEHLSRADTIWTGEDGEAAATVLAELHGELAQAFAGDTNAMPPMRLDDYLSIISGMMEGVNIRPAYGTHPRLSILGQIEARMSQADCVILAGLNDGTWPPDPGHDPWMSRPMRKQFGLPPTDQMVGFAAHDFACGFCAPTVYLSRSKRVDGTPTVPSRWLQRLDTVLQALDIPPEHLHDHPALHRARMFSDDGARVPAATRPAPTPAVDRRPMTLPVTDIETWMRDPYALYAKRILRLRKLDMLDKPEDAASRGTLIHEVFEHFVSDHMHEWPDDAQSRLITLAHDQMKDHMDDPRLWGFWWPRMEAAIDHFVTLETAQRAHSKPWALEATGTLPITLENGHVFTLTAKADRIDRSVIDGRATVIDYKTGTLPSKKAIEAGLAPQLPLEGAMILHGGFNDSGPKPAVDGLRAFTAWDGSGRKNPTVLIVEDGDAVHLATYAYNGLRDLVTAFQNPATPYYSLPNPANAPKYRDYDQLARVQEWVVLSDADDEAEDAA</sequence>
<dbReference type="PATRIC" id="fig|349215.9.peg.118"/>
<dbReference type="Pfam" id="PF12705">
    <property type="entry name" value="PDDEXK_1"/>
    <property type="match status" value="1"/>
</dbReference>
<evidence type="ECO:0000259" key="1">
    <source>
        <dbReference type="Pfam" id="PF12705"/>
    </source>
</evidence>
<evidence type="ECO:0000313" key="3">
    <source>
        <dbReference type="Proteomes" id="UP000011932"/>
    </source>
</evidence>
<dbReference type="Gene3D" id="3.90.320.10">
    <property type="match status" value="1"/>
</dbReference>
<dbReference type="InterPro" id="IPR038726">
    <property type="entry name" value="PDDEXK_AddAB-type"/>
</dbReference>
<dbReference type="Proteomes" id="UP000011932">
    <property type="component" value="Chromosome"/>
</dbReference>
<evidence type="ECO:0000313" key="2">
    <source>
        <dbReference type="EMBL" id="AGH96956.1"/>
    </source>
</evidence>
<protein>
    <submittedName>
        <fullName evidence="2">ATP-dependent nuclease subunit B</fullName>
    </submittedName>
</protein>
<dbReference type="AlphaFoldDB" id="M4VFY0"/>
<dbReference type="EMBL" id="CP003538">
    <property type="protein sequence ID" value="AGH96956.1"/>
    <property type="molecule type" value="Genomic_DNA"/>
</dbReference>
<dbReference type="NCBIfam" id="TIGR02786">
    <property type="entry name" value="addB_alphas"/>
    <property type="match status" value="1"/>
</dbReference>
<proteinExistence type="predicted"/>
<name>M4VFY0_9BACT</name>
<organism evidence="2 3">
    <name type="scientific">Micavibrio aeruginosavorus EPB</name>
    <dbReference type="NCBI Taxonomy" id="349215"/>
    <lineage>
        <taxon>Bacteria</taxon>
        <taxon>Pseudomonadati</taxon>
        <taxon>Bdellovibrionota</taxon>
        <taxon>Bdellovibrionia</taxon>
        <taxon>Bdellovibrionales</taxon>
        <taxon>Pseudobdellovibrionaceae</taxon>
        <taxon>Micavibrio</taxon>
    </lineage>
</organism>
<dbReference type="InterPro" id="IPR027417">
    <property type="entry name" value="P-loop_NTPase"/>
</dbReference>
<accession>M4VFY0</accession>
<feature type="domain" description="PD-(D/E)XK endonuclease-like" evidence="1">
    <location>
        <begin position="756"/>
        <end position="940"/>
    </location>
</feature>
<dbReference type="InterPro" id="IPR011335">
    <property type="entry name" value="Restrct_endonuc-II-like"/>
</dbReference>
<dbReference type="InterPro" id="IPR011604">
    <property type="entry name" value="PDDEXK-like_dom_sf"/>
</dbReference>
<dbReference type="SUPFAM" id="SSF52980">
    <property type="entry name" value="Restriction endonuclease-like"/>
    <property type="match status" value="1"/>
</dbReference>
<dbReference type="SUPFAM" id="SSF52540">
    <property type="entry name" value="P-loop containing nucleoside triphosphate hydrolases"/>
    <property type="match status" value="1"/>
</dbReference>
<gene>
    <name evidence="2" type="ORF">A11S_119</name>
</gene>
<dbReference type="InterPro" id="IPR014153">
    <property type="entry name" value="Ds_break_AddB"/>
</dbReference>
<dbReference type="STRING" id="349215.A11S_119"/>
<reference evidence="2 3" key="1">
    <citation type="journal article" date="2013" name="ISME J.">
        <title>By their genes ye shall know them: genomic signatures of predatory bacteria.</title>
        <authorList>
            <person name="Pasternak Z."/>
            <person name="Pietrokovski S."/>
            <person name="Rotem O."/>
            <person name="Gophna U."/>
            <person name="Lurie-Weinberger M.N."/>
            <person name="Jurkevitch E."/>
        </authorList>
    </citation>
    <scope>NUCLEOTIDE SEQUENCE [LARGE SCALE GENOMIC DNA]</scope>
    <source>
        <strain evidence="2">EPB</strain>
    </source>
</reference>